<dbReference type="PROSITE" id="PS50995">
    <property type="entry name" value="HTH_MARR_2"/>
    <property type="match status" value="1"/>
</dbReference>
<dbReference type="SMART" id="SM00347">
    <property type="entry name" value="HTH_MARR"/>
    <property type="match status" value="1"/>
</dbReference>
<protein>
    <submittedName>
        <fullName evidence="2">MarR family transcriptional regulator</fullName>
    </submittedName>
</protein>
<organism evidence="2 3">
    <name type="scientific">Nocardia amamiensis</name>
    <dbReference type="NCBI Taxonomy" id="404578"/>
    <lineage>
        <taxon>Bacteria</taxon>
        <taxon>Bacillati</taxon>
        <taxon>Actinomycetota</taxon>
        <taxon>Actinomycetes</taxon>
        <taxon>Mycobacteriales</taxon>
        <taxon>Nocardiaceae</taxon>
        <taxon>Nocardia</taxon>
    </lineage>
</organism>
<dbReference type="InterPro" id="IPR036388">
    <property type="entry name" value="WH-like_DNA-bd_sf"/>
</dbReference>
<evidence type="ECO:0000313" key="2">
    <source>
        <dbReference type="EMBL" id="MBF6302043.1"/>
    </source>
</evidence>
<dbReference type="SUPFAM" id="SSF46785">
    <property type="entry name" value="Winged helix' DNA-binding domain"/>
    <property type="match status" value="1"/>
</dbReference>
<dbReference type="PANTHER" id="PTHR33164">
    <property type="entry name" value="TRANSCRIPTIONAL REGULATOR, MARR FAMILY"/>
    <property type="match status" value="1"/>
</dbReference>
<keyword evidence="3" id="KW-1185">Reference proteome</keyword>
<sequence length="151" mass="16357">MTQGSTSSPEDLTNQEYSRLLTFRAGLRQFLRGSERRAAVVGLTDTQHQLLLAIGGHPGPDGPSVGEVAGYLDTRHHSVVQLIDRTEQLGLVARNRGQGKDRRVVRLTLTEAGKEILARLSATHLEDLQRLAPLIGALIDPAAGEYCPVQA</sequence>
<name>A0ABS0D1N7_9NOCA</name>
<feature type="domain" description="HTH marR-type" evidence="1">
    <location>
        <begin position="13"/>
        <end position="151"/>
    </location>
</feature>
<dbReference type="Proteomes" id="UP000702209">
    <property type="component" value="Unassembled WGS sequence"/>
</dbReference>
<comment type="caution">
    <text evidence="2">The sequence shown here is derived from an EMBL/GenBank/DDBJ whole genome shotgun (WGS) entry which is preliminary data.</text>
</comment>
<reference evidence="2 3" key="1">
    <citation type="submission" date="2020-10" db="EMBL/GenBank/DDBJ databases">
        <title>Identification of Nocardia species via Next-generation sequencing and recognition of intraspecies genetic diversity.</title>
        <authorList>
            <person name="Li P."/>
            <person name="Li P."/>
            <person name="Lu B."/>
        </authorList>
    </citation>
    <scope>NUCLEOTIDE SEQUENCE [LARGE SCALE GENOMIC DNA]</scope>
    <source>
        <strain evidence="2 3">BJ06-0157</strain>
    </source>
</reference>
<dbReference type="InterPro" id="IPR039422">
    <property type="entry name" value="MarR/SlyA-like"/>
</dbReference>
<dbReference type="Pfam" id="PF12802">
    <property type="entry name" value="MarR_2"/>
    <property type="match status" value="1"/>
</dbReference>
<dbReference type="Gene3D" id="1.10.10.10">
    <property type="entry name" value="Winged helix-like DNA-binding domain superfamily/Winged helix DNA-binding domain"/>
    <property type="match status" value="1"/>
</dbReference>
<gene>
    <name evidence="2" type="ORF">IU459_31520</name>
</gene>
<accession>A0ABS0D1N7</accession>
<dbReference type="InterPro" id="IPR000835">
    <property type="entry name" value="HTH_MarR-typ"/>
</dbReference>
<dbReference type="InterPro" id="IPR036390">
    <property type="entry name" value="WH_DNA-bd_sf"/>
</dbReference>
<dbReference type="EMBL" id="JADLQX010000036">
    <property type="protein sequence ID" value="MBF6302043.1"/>
    <property type="molecule type" value="Genomic_DNA"/>
</dbReference>
<evidence type="ECO:0000313" key="3">
    <source>
        <dbReference type="Proteomes" id="UP000702209"/>
    </source>
</evidence>
<dbReference type="RefSeq" id="WP_195133240.1">
    <property type="nucleotide sequence ID" value="NZ_JADLQX010000036.1"/>
</dbReference>
<dbReference type="PANTHER" id="PTHR33164:SF43">
    <property type="entry name" value="HTH-TYPE TRANSCRIPTIONAL REPRESSOR YETL"/>
    <property type="match status" value="1"/>
</dbReference>
<evidence type="ECO:0000259" key="1">
    <source>
        <dbReference type="PROSITE" id="PS50995"/>
    </source>
</evidence>
<proteinExistence type="predicted"/>